<dbReference type="Gene3D" id="3.40.50.300">
    <property type="entry name" value="P-loop containing nucleotide triphosphate hydrolases"/>
    <property type="match status" value="2"/>
</dbReference>
<comment type="similarity">
    <text evidence="4">Belongs to the DEAD box helicase family.</text>
</comment>
<evidence type="ECO:0000313" key="9">
    <source>
        <dbReference type="WBParaSite" id="PSAMB.scaffold12671size2645.g35015.t1"/>
    </source>
</evidence>
<evidence type="ECO:0000256" key="4">
    <source>
        <dbReference type="RuleBase" id="RU000492"/>
    </source>
</evidence>
<evidence type="ECO:0000259" key="7">
    <source>
        <dbReference type="PROSITE" id="PS51192"/>
    </source>
</evidence>
<dbReference type="InterPro" id="IPR027417">
    <property type="entry name" value="P-loop_NTPase"/>
</dbReference>
<keyword evidence="8" id="KW-1185">Reference proteome</keyword>
<dbReference type="SUPFAM" id="SSF52540">
    <property type="entry name" value="P-loop containing nucleoside triphosphate hydrolases"/>
    <property type="match status" value="2"/>
</dbReference>
<keyword evidence="1 4" id="KW-0547">Nucleotide-binding</keyword>
<keyword evidence="5" id="KW-0694">RNA-binding</keyword>
<dbReference type="FunFam" id="3.40.50.300:FF:000460">
    <property type="entry name" value="RNA helicase"/>
    <property type="match status" value="1"/>
</dbReference>
<dbReference type="GO" id="GO:0016787">
    <property type="term" value="F:hydrolase activity"/>
    <property type="evidence" value="ECO:0007669"/>
    <property type="project" value="UniProtKB-KW"/>
</dbReference>
<dbReference type="GO" id="GO:0003723">
    <property type="term" value="F:RNA binding"/>
    <property type="evidence" value="ECO:0007669"/>
    <property type="project" value="UniProtKB-UniRule"/>
</dbReference>
<evidence type="ECO:0000256" key="2">
    <source>
        <dbReference type="ARBA" id="ARBA00022801"/>
    </source>
</evidence>
<organism evidence="8 9">
    <name type="scientific">Plectus sambesii</name>
    <dbReference type="NCBI Taxonomy" id="2011161"/>
    <lineage>
        <taxon>Eukaryota</taxon>
        <taxon>Metazoa</taxon>
        <taxon>Ecdysozoa</taxon>
        <taxon>Nematoda</taxon>
        <taxon>Chromadorea</taxon>
        <taxon>Plectida</taxon>
        <taxon>Plectina</taxon>
        <taxon>Plectoidea</taxon>
        <taxon>Plectidae</taxon>
        <taxon>Plectus</taxon>
    </lineage>
</organism>
<dbReference type="SMART" id="SM00487">
    <property type="entry name" value="DEXDc"/>
    <property type="match status" value="1"/>
</dbReference>
<dbReference type="GO" id="GO:0003724">
    <property type="term" value="F:RNA helicase activity"/>
    <property type="evidence" value="ECO:0007669"/>
    <property type="project" value="UniProtKB-EC"/>
</dbReference>
<dbReference type="PROSITE" id="PS51192">
    <property type="entry name" value="HELICASE_ATP_BIND_1"/>
    <property type="match status" value="1"/>
</dbReference>
<comment type="catalytic activity">
    <reaction evidence="5">
        <text>ATP + H2O = ADP + phosphate + H(+)</text>
        <dbReference type="Rhea" id="RHEA:13065"/>
        <dbReference type="ChEBI" id="CHEBI:15377"/>
        <dbReference type="ChEBI" id="CHEBI:15378"/>
        <dbReference type="ChEBI" id="CHEBI:30616"/>
        <dbReference type="ChEBI" id="CHEBI:43474"/>
        <dbReference type="ChEBI" id="CHEBI:456216"/>
        <dbReference type="EC" id="3.6.4.13"/>
    </reaction>
</comment>
<proteinExistence type="inferred from homology"/>
<dbReference type="InterPro" id="IPR011545">
    <property type="entry name" value="DEAD/DEAH_box_helicase_dom"/>
</dbReference>
<dbReference type="Proteomes" id="UP000887566">
    <property type="component" value="Unplaced"/>
</dbReference>
<dbReference type="InterPro" id="IPR000629">
    <property type="entry name" value="RNA-helicase_DEAD-box_CS"/>
</dbReference>
<comment type="function">
    <text evidence="5">RNA helicase.</text>
</comment>
<dbReference type="Pfam" id="PF00270">
    <property type="entry name" value="DEAD"/>
    <property type="match status" value="1"/>
</dbReference>
<evidence type="ECO:0000256" key="3">
    <source>
        <dbReference type="ARBA" id="ARBA00022840"/>
    </source>
</evidence>
<dbReference type="PROSITE" id="PS00039">
    <property type="entry name" value="DEAD_ATP_HELICASE"/>
    <property type="match status" value="1"/>
</dbReference>
<name>A0A914UUA1_9BILA</name>
<evidence type="ECO:0000256" key="6">
    <source>
        <dbReference type="SAM" id="MobiDB-lite"/>
    </source>
</evidence>
<dbReference type="WBParaSite" id="PSAMB.scaffold12671size2645.g35015.t1">
    <property type="protein sequence ID" value="PSAMB.scaffold12671size2645.g35015.t1"/>
    <property type="gene ID" value="PSAMB.scaffold12671size2645.g35015"/>
</dbReference>
<reference evidence="9" key="1">
    <citation type="submission" date="2022-11" db="UniProtKB">
        <authorList>
            <consortium name="WormBaseParasite"/>
        </authorList>
    </citation>
    <scope>IDENTIFICATION</scope>
</reference>
<dbReference type="InterPro" id="IPR044773">
    <property type="entry name" value="DDX18/Has1_DEADc"/>
</dbReference>
<dbReference type="GO" id="GO:0005524">
    <property type="term" value="F:ATP binding"/>
    <property type="evidence" value="ECO:0007669"/>
    <property type="project" value="UniProtKB-UniRule"/>
</dbReference>
<dbReference type="InterPro" id="IPR014001">
    <property type="entry name" value="Helicase_ATP-bd"/>
</dbReference>
<protein>
    <recommendedName>
        <fullName evidence="5">ATP-dependent RNA helicase</fullName>
        <ecNumber evidence="5">3.6.4.13</ecNumber>
    </recommendedName>
</protein>
<evidence type="ECO:0000256" key="1">
    <source>
        <dbReference type="ARBA" id="ARBA00022741"/>
    </source>
</evidence>
<accession>A0A914UUA1</accession>
<comment type="domain">
    <text evidence="5">The Q motif is unique to and characteristic of the DEAD box family of RNA helicases and controls ATP binding and hydrolysis.</text>
</comment>
<evidence type="ECO:0000313" key="8">
    <source>
        <dbReference type="Proteomes" id="UP000887566"/>
    </source>
</evidence>
<sequence length="359" mass="39875">MGSVQDRTFKRKLKKMKELRTKKPKIQPDATEADESEVKDETVESTSNGVQSEEKGAVAGAPGGNFQPGSGVRLSIMSDQRFDALKGDVSDLTLDAIKRMGFTHMTEIQSKSIPSLLEGRDLMGAAKTGSGKTLAFLIPAIELLYKLKFMPRNGTGCVIISPTRELSMQTYGVVAELLEGHSLTHGLIMGGANRQAEAQKLGKGVNILVATPGRLLDHLQNTQEFMVKNLKCLIIDEADRILDIGFEQEMQQILRLMPKKRQTMLFSATQTKKVDDLIQMALHKEPMFVGVDDDSDMATVEGLQQGYVVCPSEKRFLLLFTFLKKNRNKKVMVFLSSCNSVKFHHELLNYIDLPVSCIH</sequence>
<feature type="domain" description="Helicase ATP-binding" evidence="7">
    <location>
        <begin position="113"/>
        <end position="288"/>
    </location>
</feature>
<dbReference type="EC" id="3.6.4.13" evidence="5"/>
<keyword evidence="4" id="KW-0347">Helicase</keyword>
<keyword evidence="3 4" id="KW-0067">ATP-binding</keyword>
<dbReference type="AlphaFoldDB" id="A0A914UUA1"/>
<keyword evidence="2 4" id="KW-0378">Hydrolase</keyword>
<dbReference type="CDD" id="cd17942">
    <property type="entry name" value="DEADc_DDX18"/>
    <property type="match status" value="1"/>
</dbReference>
<feature type="region of interest" description="Disordered" evidence="6">
    <location>
        <begin position="1"/>
        <end position="72"/>
    </location>
</feature>
<evidence type="ECO:0000256" key="5">
    <source>
        <dbReference type="RuleBase" id="RU365068"/>
    </source>
</evidence>
<dbReference type="PANTHER" id="PTHR24031">
    <property type="entry name" value="RNA HELICASE"/>
    <property type="match status" value="1"/>
</dbReference>